<reference evidence="2" key="1">
    <citation type="journal article" date="2019" name="Int. J. Syst. Evol. Microbiol.">
        <title>The Global Catalogue of Microorganisms (GCM) 10K type strain sequencing project: providing services to taxonomists for standard genome sequencing and annotation.</title>
        <authorList>
            <consortium name="The Broad Institute Genomics Platform"/>
            <consortium name="The Broad Institute Genome Sequencing Center for Infectious Disease"/>
            <person name="Wu L."/>
            <person name="Ma J."/>
        </authorList>
    </citation>
    <scope>NUCLEOTIDE SEQUENCE [LARGE SCALE GENOMIC DNA]</scope>
    <source>
        <strain evidence="2">JCM 1407</strain>
    </source>
</reference>
<evidence type="ECO:0000313" key="2">
    <source>
        <dbReference type="Proteomes" id="UP001501510"/>
    </source>
</evidence>
<organism evidence="1 2">
    <name type="scientific">Clostridium oceanicum</name>
    <dbReference type="NCBI Taxonomy" id="1543"/>
    <lineage>
        <taxon>Bacteria</taxon>
        <taxon>Bacillati</taxon>
        <taxon>Bacillota</taxon>
        <taxon>Clostridia</taxon>
        <taxon>Eubacteriales</taxon>
        <taxon>Clostridiaceae</taxon>
        <taxon>Clostridium</taxon>
    </lineage>
</organism>
<dbReference type="Proteomes" id="UP001501510">
    <property type="component" value="Unassembled WGS sequence"/>
</dbReference>
<accession>A0ABP3UY61</accession>
<comment type="caution">
    <text evidence="1">The sequence shown here is derived from an EMBL/GenBank/DDBJ whole genome shotgun (WGS) entry which is preliminary data.</text>
</comment>
<name>A0ABP3UY61_9CLOT</name>
<gene>
    <name evidence="1" type="ORF">GCM10008906_25240</name>
</gene>
<keyword evidence="2" id="KW-1185">Reference proteome</keyword>
<dbReference type="EMBL" id="BAAACG010000010">
    <property type="protein sequence ID" value="GAA0742557.1"/>
    <property type="molecule type" value="Genomic_DNA"/>
</dbReference>
<proteinExistence type="predicted"/>
<protein>
    <submittedName>
        <fullName evidence="1">Uncharacterized protein</fullName>
    </submittedName>
</protein>
<sequence>MTTFVGTYILNIDRSCLFKDAYMRRRAQSISFRIKNKFYNHSFDFNFMKDGANDEKNK</sequence>
<evidence type="ECO:0000313" key="1">
    <source>
        <dbReference type="EMBL" id="GAA0742557.1"/>
    </source>
</evidence>